<dbReference type="AlphaFoldDB" id="A0A1G7KH12"/>
<evidence type="ECO:0000313" key="4">
    <source>
        <dbReference type="Proteomes" id="UP000198748"/>
    </source>
</evidence>
<dbReference type="Gene3D" id="1.25.10.10">
    <property type="entry name" value="Leucine-rich Repeat Variant"/>
    <property type="match status" value="1"/>
</dbReference>
<feature type="transmembrane region" description="Helical" evidence="1">
    <location>
        <begin position="50"/>
        <end position="70"/>
    </location>
</feature>
<dbReference type="PROSITE" id="PS50042">
    <property type="entry name" value="CNMP_BINDING_3"/>
    <property type="match status" value="1"/>
</dbReference>
<keyword evidence="4" id="KW-1185">Reference proteome</keyword>
<dbReference type="PANTHER" id="PTHR23011">
    <property type="entry name" value="CYCLIC NUCLEOTIDE-BINDING DOMAIN CONTAINING PROTEIN"/>
    <property type="match status" value="1"/>
</dbReference>
<feature type="transmembrane region" description="Helical" evidence="1">
    <location>
        <begin position="370"/>
        <end position="388"/>
    </location>
</feature>
<dbReference type="CDD" id="cd00038">
    <property type="entry name" value="CAP_ED"/>
    <property type="match status" value="1"/>
</dbReference>
<dbReference type="InterPro" id="IPR014710">
    <property type="entry name" value="RmlC-like_jellyroll"/>
</dbReference>
<dbReference type="RefSeq" id="WP_090152705.1">
    <property type="nucleotide sequence ID" value="NZ_FNAN01000010.1"/>
</dbReference>
<dbReference type="SUPFAM" id="SSF51206">
    <property type="entry name" value="cAMP-binding domain-like"/>
    <property type="match status" value="1"/>
</dbReference>
<dbReference type="Proteomes" id="UP000198748">
    <property type="component" value="Unassembled WGS sequence"/>
</dbReference>
<dbReference type="SUPFAM" id="SSF103473">
    <property type="entry name" value="MFS general substrate transporter"/>
    <property type="match status" value="1"/>
</dbReference>
<keyword evidence="1" id="KW-1133">Transmembrane helix</keyword>
<dbReference type="SUPFAM" id="SSF48371">
    <property type="entry name" value="ARM repeat"/>
    <property type="match status" value="1"/>
</dbReference>
<dbReference type="InterPro" id="IPR036259">
    <property type="entry name" value="MFS_trans_sf"/>
</dbReference>
<accession>A0A1G7KH12</accession>
<feature type="transmembrane region" description="Helical" evidence="1">
    <location>
        <begin position="21"/>
        <end position="44"/>
    </location>
</feature>
<dbReference type="PRINTS" id="PR00103">
    <property type="entry name" value="CAMPKINASE"/>
</dbReference>
<feature type="transmembrane region" description="Helical" evidence="1">
    <location>
        <begin position="326"/>
        <end position="349"/>
    </location>
</feature>
<dbReference type="Gene3D" id="2.60.120.10">
    <property type="entry name" value="Jelly Rolls"/>
    <property type="match status" value="1"/>
</dbReference>
<dbReference type="InterPro" id="IPR016024">
    <property type="entry name" value="ARM-type_fold"/>
</dbReference>
<reference evidence="4" key="1">
    <citation type="submission" date="2016-10" db="EMBL/GenBank/DDBJ databases">
        <authorList>
            <person name="Varghese N."/>
            <person name="Submissions S."/>
        </authorList>
    </citation>
    <scope>NUCLEOTIDE SEQUENCE [LARGE SCALE GENOMIC DNA]</scope>
    <source>
        <strain evidence="4">DSM 25329</strain>
    </source>
</reference>
<name>A0A1G7KH12_9BACT</name>
<feature type="transmembrane region" description="Helical" evidence="1">
    <location>
        <begin position="262"/>
        <end position="284"/>
    </location>
</feature>
<dbReference type="STRING" id="659014.SAMN04487996_110113"/>
<feature type="transmembrane region" description="Helical" evidence="1">
    <location>
        <begin position="296"/>
        <end position="314"/>
    </location>
</feature>
<dbReference type="EMBL" id="FNAN01000010">
    <property type="protein sequence ID" value="SDF36416.1"/>
    <property type="molecule type" value="Genomic_DNA"/>
</dbReference>
<keyword evidence="1" id="KW-0472">Membrane</keyword>
<feature type="transmembrane region" description="Helical" evidence="1">
    <location>
        <begin position="119"/>
        <end position="137"/>
    </location>
</feature>
<dbReference type="OrthoDB" id="9810708at2"/>
<proteinExistence type="predicted"/>
<feature type="domain" description="Cyclic nucleotide-binding" evidence="2">
    <location>
        <begin position="964"/>
        <end position="1079"/>
    </location>
</feature>
<dbReference type="SMART" id="SM00100">
    <property type="entry name" value="cNMP"/>
    <property type="match status" value="1"/>
</dbReference>
<organism evidence="3 4">
    <name type="scientific">Dyadobacter soli</name>
    <dbReference type="NCBI Taxonomy" id="659014"/>
    <lineage>
        <taxon>Bacteria</taxon>
        <taxon>Pseudomonadati</taxon>
        <taxon>Bacteroidota</taxon>
        <taxon>Cytophagia</taxon>
        <taxon>Cytophagales</taxon>
        <taxon>Spirosomataceae</taxon>
        <taxon>Dyadobacter</taxon>
    </lineage>
</organism>
<feature type="transmembrane region" description="Helical" evidence="1">
    <location>
        <begin position="172"/>
        <end position="194"/>
    </location>
</feature>
<protein>
    <submittedName>
        <fullName evidence="3">Cyclic nucleotide-binding domain-containing protein</fullName>
    </submittedName>
</protein>
<evidence type="ECO:0000259" key="2">
    <source>
        <dbReference type="PROSITE" id="PS50042"/>
    </source>
</evidence>
<evidence type="ECO:0000313" key="3">
    <source>
        <dbReference type="EMBL" id="SDF36416.1"/>
    </source>
</evidence>
<evidence type="ECO:0000256" key="1">
    <source>
        <dbReference type="SAM" id="Phobius"/>
    </source>
</evidence>
<dbReference type="Pfam" id="PF00027">
    <property type="entry name" value="cNMP_binding"/>
    <property type="match status" value="1"/>
</dbReference>
<dbReference type="InterPro" id="IPR011989">
    <property type="entry name" value="ARM-like"/>
</dbReference>
<feature type="transmembrane region" description="Helical" evidence="1">
    <location>
        <begin position="226"/>
        <end position="250"/>
    </location>
</feature>
<feature type="transmembrane region" description="Helical" evidence="1">
    <location>
        <begin position="91"/>
        <end position="113"/>
    </location>
</feature>
<gene>
    <name evidence="3" type="ORF">SAMN04487996_110113</name>
</gene>
<dbReference type="PANTHER" id="PTHR23011:SF28">
    <property type="entry name" value="CYCLIC NUCLEOTIDE-BINDING DOMAIN CONTAINING PROTEIN"/>
    <property type="match status" value="1"/>
</dbReference>
<sequence>MIPFLSQNRFTKSINPQTFLFFFHNFFTNVGTTLVYVSANVLLLENHPEYSLPLAYIAAALAVMASGKIYEYFEHHLLLKKLSLGTMMASLFMVIVVMGLLLVGHGVATAIAVMVGYRIIYLLINLEFWGLSALVFDVRQSKRLFSVIGSGDMPAKALGAVLAVLIHSPSVLAILLAISLVFFALAFYTQILTFRHTDIPNPHHARTRAAESDSRIIQKYFGGNKLLTSLCIGMVAIAATATWIEYHFFVNVKYKFHSQHDVIVFVGSLLTLTYVISTFVKMLFSSKTVERFGIKLTLYLLPLTTIAISLGLLVSSYFRKDEPSLLVYYCIAYLLFELVRRTIFDPVFLVLFQPLSTKTRLKGHTLAKGLFEPLGMLIAGALLWIIYTQHWSDISLTFDLSLLFAVGALVVFRKTYRHYMQELKSAISKRFIRSGEMASPAEALPIITENLQSDRKEEVLNAIDWLARNKVSLFRKHADELLKSPFVQVRLKTLQTLSTLDKPELSGTFIQYIENEPDATCQVLAVRLACANGRLNDEQTARFLAHSDLDIVKGTIIGCWEAGKALPLIHGTLQRLFGSEQESHQLAALDCLKVTGINSYENLLKSCIHNGSQRVRNYAIEVAATVGSPTLLRDLRLVLTGTLTPATIHAMINSGDLGIRIIEEWLRQDTTGERVRIFIKTAEKGRHEFILQILFNLIKNIYQNKLSINTDNTTNIKRKESEIHIENIDSFTHIAALKALSHYTLITDYKTLIPEFVEKELIHAGQLLNGMDASENDITWNNALEYELELTAQRLFYLFMMQYDKEAVQSAWKGIRHAGKEKRANSLELIESLLPRMLYPSLHALFENITIQKKRDALRQYMGNVDPGLSLITTILSQAERSFTTWTIALAVGKCDIAEADLIHLEKLANHSSRLVREAVHERYAILAQRPELKFSLRIPMKHAEPAQQISEMERVIVLKNTQLFAQTPENVLSSIAPIMKEVTYSDGQEIFAKGDLGDSMYIIYTGQVGIYDGPKQLALFDKGEIFGELALLDTEPRSAATVAETDALVFRIDQEDFFELMEERDEILRNVLRILCQRIRVQNEKMRQL</sequence>
<feature type="transmembrane region" description="Helical" evidence="1">
    <location>
        <begin position="394"/>
        <end position="412"/>
    </location>
</feature>
<dbReference type="InterPro" id="IPR018490">
    <property type="entry name" value="cNMP-bd_dom_sf"/>
</dbReference>
<keyword evidence="1" id="KW-0812">Transmembrane</keyword>
<dbReference type="InterPro" id="IPR000595">
    <property type="entry name" value="cNMP-bd_dom"/>
</dbReference>